<sequence>MSEPAPAALRPTTKAERRALQEKQRAAKEAAKAAAGGGSGGGGGSSAGKGGGGGGGAAAKAGGGGGGAVGGGAGAGGGGSHGGGGGGGGGAVTGGGSGGGGGAGRSAGGGTGGKPSKAGGVDEAKAALATKQMAEGLLSGTNARVVAMLRALQAVARDFRCPAGKALSRELEGRIKLQIAHLHDCRPKSLAMGDAIKWLKLRVSQLPAHLPPDAAKRILCSQIDTYIDERIELADRAISESASAKIAPSDVVLVYGRSHVVEATLLHAAARGTNFSVVVIDGGPRFEGRAMLVRLVAAGIRCSYSLLHALSYTMPSGGHREGLGPPPPPPHARHARRHAMRCLGQLMMNGTLVSRAGTALVAMAAHEHGVAVLVCCETYKFTERVLLDAICYNELGDPDALLQAADADQGGASLSDWRERPRLKLLNLMYDVTPMKYLTMVVTEAGVIPPTSVPVIIREDRDRAQLAGP</sequence>
<dbReference type="AlphaFoldDB" id="A0A0D3JM04"/>
<evidence type="ECO:0000313" key="11">
    <source>
        <dbReference type="EnsemblProtists" id="EOD24539"/>
    </source>
</evidence>
<protein>
    <recommendedName>
        <fullName evidence="6">Translation initiation factor eIF2B subunit delta</fullName>
    </recommendedName>
    <alternativeName>
        <fullName evidence="7">eIF2B GDP-GTP exchange factor subunit delta</fullName>
    </alternativeName>
</protein>
<dbReference type="GO" id="GO:0005829">
    <property type="term" value="C:cytosol"/>
    <property type="evidence" value="ECO:0007669"/>
    <property type="project" value="UniProtKB-SubCell"/>
</dbReference>
<reference evidence="12" key="1">
    <citation type="journal article" date="2013" name="Nature">
        <title>Pan genome of the phytoplankton Emiliania underpins its global distribution.</title>
        <authorList>
            <person name="Read B.A."/>
            <person name="Kegel J."/>
            <person name="Klute M.J."/>
            <person name="Kuo A."/>
            <person name="Lefebvre S.C."/>
            <person name="Maumus F."/>
            <person name="Mayer C."/>
            <person name="Miller J."/>
            <person name="Monier A."/>
            <person name="Salamov A."/>
            <person name="Young J."/>
            <person name="Aguilar M."/>
            <person name="Claverie J.M."/>
            <person name="Frickenhaus S."/>
            <person name="Gonzalez K."/>
            <person name="Herman E.K."/>
            <person name="Lin Y.C."/>
            <person name="Napier J."/>
            <person name="Ogata H."/>
            <person name="Sarno A.F."/>
            <person name="Shmutz J."/>
            <person name="Schroeder D."/>
            <person name="de Vargas C."/>
            <person name="Verret F."/>
            <person name="von Dassow P."/>
            <person name="Valentin K."/>
            <person name="Van de Peer Y."/>
            <person name="Wheeler G."/>
            <person name="Dacks J.B."/>
            <person name="Delwiche C.F."/>
            <person name="Dyhrman S.T."/>
            <person name="Glockner G."/>
            <person name="John U."/>
            <person name="Richards T."/>
            <person name="Worden A.Z."/>
            <person name="Zhang X."/>
            <person name="Grigoriev I.V."/>
            <person name="Allen A.E."/>
            <person name="Bidle K."/>
            <person name="Borodovsky M."/>
            <person name="Bowler C."/>
            <person name="Brownlee C."/>
            <person name="Cock J.M."/>
            <person name="Elias M."/>
            <person name="Gladyshev V.N."/>
            <person name="Groth M."/>
            <person name="Guda C."/>
            <person name="Hadaegh A."/>
            <person name="Iglesias-Rodriguez M.D."/>
            <person name="Jenkins J."/>
            <person name="Jones B.M."/>
            <person name="Lawson T."/>
            <person name="Leese F."/>
            <person name="Lindquist E."/>
            <person name="Lobanov A."/>
            <person name="Lomsadze A."/>
            <person name="Malik S.B."/>
            <person name="Marsh M.E."/>
            <person name="Mackinder L."/>
            <person name="Mock T."/>
            <person name="Mueller-Roeber B."/>
            <person name="Pagarete A."/>
            <person name="Parker M."/>
            <person name="Probert I."/>
            <person name="Quesneville H."/>
            <person name="Raines C."/>
            <person name="Rensing S.A."/>
            <person name="Riano-Pachon D.M."/>
            <person name="Richier S."/>
            <person name="Rokitta S."/>
            <person name="Shiraiwa Y."/>
            <person name="Soanes D.M."/>
            <person name="van der Giezen M."/>
            <person name="Wahlund T.M."/>
            <person name="Williams B."/>
            <person name="Wilson W."/>
            <person name="Wolfe G."/>
            <person name="Wurch L.L."/>
        </authorList>
    </citation>
    <scope>NUCLEOTIDE SEQUENCE</scope>
</reference>
<dbReference type="PANTHER" id="PTHR10233:SF14">
    <property type="entry name" value="TRANSLATION INITIATION FACTOR EIF-2B SUBUNIT DELTA"/>
    <property type="match status" value="1"/>
</dbReference>
<feature type="compositionally biased region" description="Gly residues" evidence="10">
    <location>
        <begin position="35"/>
        <end position="67"/>
    </location>
</feature>
<dbReference type="EnsemblProtists" id="EOD24539">
    <property type="protein sequence ID" value="EOD24539"/>
    <property type="gene ID" value="EMIHUDRAFT_100973"/>
</dbReference>
<accession>A0A0D3JM04</accession>
<feature type="compositionally biased region" description="Gly residues" evidence="10">
    <location>
        <begin position="97"/>
        <end position="113"/>
    </location>
</feature>
<evidence type="ECO:0000313" key="12">
    <source>
        <dbReference type="Proteomes" id="UP000013827"/>
    </source>
</evidence>
<organism evidence="11 12">
    <name type="scientific">Emiliania huxleyi (strain CCMP1516)</name>
    <dbReference type="NCBI Taxonomy" id="280463"/>
    <lineage>
        <taxon>Eukaryota</taxon>
        <taxon>Haptista</taxon>
        <taxon>Haptophyta</taxon>
        <taxon>Prymnesiophyceae</taxon>
        <taxon>Isochrysidales</taxon>
        <taxon>Noelaerhabdaceae</taxon>
        <taxon>Emiliania</taxon>
    </lineage>
</organism>
<dbReference type="PaxDb" id="2903-EOD24539"/>
<evidence type="ECO:0000256" key="1">
    <source>
        <dbReference type="ARBA" id="ARBA00004514"/>
    </source>
</evidence>
<dbReference type="SUPFAM" id="SSF100950">
    <property type="entry name" value="NagB/RpiA/CoA transferase-like"/>
    <property type="match status" value="2"/>
</dbReference>
<dbReference type="InterPro" id="IPR000649">
    <property type="entry name" value="IF-2B-related"/>
</dbReference>
<dbReference type="GO" id="GO:0003743">
    <property type="term" value="F:translation initiation factor activity"/>
    <property type="evidence" value="ECO:0007669"/>
    <property type="project" value="UniProtKB-KW"/>
</dbReference>
<proteinExistence type="inferred from homology"/>
<feature type="compositionally biased region" description="Basic and acidic residues" evidence="10">
    <location>
        <begin position="13"/>
        <end position="31"/>
    </location>
</feature>
<dbReference type="Gene3D" id="3.40.50.10470">
    <property type="entry name" value="Translation initiation factor eif-2b, domain 2"/>
    <property type="match status" value="1"/>
</dbReference>
<evidence type="ECO:0000256" key="2">
    <source>
        <dbReference type="ARBA" id="ARBA00007251"/>
    </source>
</evidence>
<evidence type="ECO:0000256" key="3">
    <source>
        <dbReference type="ARBA" id="ARBA00022490"/>
    </source>
</evidence>
<feature type="region of interest" description="Disordered" evidence="10">
    <location>
        <begin position="97"/>
        <end position="120"/>
    </location>
</feature>
<dbReference type="Pfam" id="PF01008">
    <property type="entry name" value="IF-2B"/>
    <property type="match status" value="2"/>
</dbReference>
<dbReference type="RefSeq" id="XP_005776968.1">
    <property type="nucleotide sequence ID" value="XM_005776911.1"/>
</dbReference>
<evidence type="ECO:0000256" key="10">
    <source>
        <dbReference type="SAM" id="MobiDB-lite"/>
    </source>
</evidence>
<dbReference type="eggNOG" id="KOG1467">
    <property type="taxonomic scope" value="Eukaryota"/>
</dbReference>
<dbReference type="KEGG" id="ehx:EMIHUDRAFT_100973"/>
<evidence type="ECO:0000256" key="5">
    <source>
        <dbReference type="ARBA" id="ARBA00022917"/>
    </source>
</evidence>
<keyword evidence="4" id="KW-0396">Initiation factor</keyword>
<dbReference type="InterPro" id="IPR037171">
    <property type="entry name" value="NagB/RpiA_transferase-like"/>
</dbReference>
<dbReference type="InterPro" id="IPR042529">
    <property type="entry name" value="IF_2B-like_C"/>
</dbReference>
<keyword evidence="3" id="KW-0963">Cytoplasm</keyword>
<comment type="subcellular location">
    <subcellularLocation>
        <location evidence="1">Cytoplasm</location>
        <location evidence="1">Cytosol</location>
    </subcellularLocation>
</comment>
<evidence type="ECO:0000256" key="7">
    <source>
        <dbReference type="ARBA" id="ARBA00044356"/>
    </source>
</evidence>
<dbReference type="Proteomes" id="UP000013827">
    <property type="component" value="Unassembled WGS sequence"/>
</dbReference>
<evidence type="ECO:0000256" key="6">
    <source>
        <dbReference type="ARBA" id="ARBA00044147"/>
    </source>
</evidence>
<comment type="similarity">
    <text evidence="2 9">Belongs to the eIF-2B alpha/beta/delta subunits family.</text>
</comment>
<evidence type="ECO:0000256" key="4">
    <source>
        <dbReference type="ARBA" id="ARBA00022540"/>
    </source>
</evidence>
<evidence type="ECO:0000256" key="8">
    <source>
        <dbReference type="ARBA" id="ARBA00046432"/>
    </source>
</evidence>
<keyword evidence="5" id="KW-0648">Protein biosynthesis</keyword>
<feature type="region of interest" description="Disordered" evidence="10">
    <location>
        <begin position="1"/>
        <end position="67"/>
    </location>
</feature>
<dbReference type="OMA" id="DGWANSD"/>
<dbReference type="GeneID" id="17270085"/>
<evidence type="ECO:0000256" key="9">
    <source>
        <dbReference type="RuleBase" id="RU003814"/>
    </source>
</evidence>
<reference evidence="11" key="2">
    <citation type="submission" date="2024-10" db="UniProtKB">
        <authorList>
            <consortium name="EnsemblProtists"/>
        </authorList>
    </citation>
    <scope>IDENTIFICATION</scope>
</reference>
<name>A0A0D3JM04_EMIH1</name>
<dbReference type="PANTHER" id="PTHR10233">
    <property type="entry name" value="TRANSLATION INITIATION FACTOR EIF-2B"/>
    <property type="match status" value="1"/>
</dbReference>
<comment type="subunit">
    <text evidence="8">Component of the translation initiation factor 2B (eIF2B) complex which is a heterodecamer of two sets of five different subunits: alpha, beta, gamma, delta and epsilon. Subunits alpha, beta and delta comprise a regulatory subcomplex and subunits epsilon and gamma comprise a catalytic subcomplex. Within the complex, the hexameric regulatory complex resides at the center, with the two heterodimeric catalytic subcomplexes bound on opposite sides.</text>
</comment>
<dbReference type="STRING" id="2903.R1EUM0"/>
<keyword evidence="12" id="KW-1185">Reference proteome</keyword>
<dbReference type="HOGENOM" id="CLU_583215_0_0_1"/>